<keyword evidence="5" id="KW-0269">Exonuclease</keyword>
<feature type="region of interest" description="Disordered" evidence="7">
    <location>
        <begin position="46"/>
        <end position="74"/>
    </location>
</feature>
<comment type="caution">
    <text evidence="9">The sequence shown here is derived from an EMBL/GenBank/DDBJ whole genome shotgun (WGS) entry which is preliminary data.</text>
</comment>
<dbReference type="CDD" id="cd06133">
    <property type="entry name" value="ERI-1_3'hExo_like"/>
    <property type="match status" value="1"/>
</dbReference>
<reference evidence="9 10" key="1">
    <citation type="submission" date="2018-11" db="EMBL/GenBank/DDBJ databases">
        <title>Genome sequence of Saitozyma podzolica DSM 27192.</title>
        <authorList>
            <person name="Aliyu H."/>
            <person name="Gorte O."/>
            <person name="Ochsenreither K."/>
        </authorList>
    </citation>
    <scope>NUCLEOTIDE SEQUENCE [LARGE SCALE GENOMIC DNA]</scope>
    <source>
        <strain evidence="9 10">DSM 27192</strain>
    </source>
</reference>
<dbReference type="InterPro" id="IPR013520">
    <property type="entry name" value="Ribonucl_H"/>
</dbReference>
<keyword evidence="2" id="KW-0963">Cytoplasm</keyword>
<keyword evidence="3" id="KW-0540">Nuclease</keyword>
<keyword evidence="6" id="KW-0943">RNA-mediated gene silencing</keyword>
<protein>
    <recommendedName>
        <fullName evidence="8">SAP domain-containing protein</fullName>
    </recommendedName>
</protein>
<dbReference type="GO" id="GO:0005737">
    <property type="term" value="C:cytoplasm"/>
    <property type="evidence" value="ECO:0007669"/>
    <property type="project" value="UniProtKB-SubCell"/>
</dbReference>
<feature type="compositionally biased region" description="Gly residues" evidence="7">
    <location>
        <begin position="444"/>
        <end position="454"/>
    </location>
</feature>
<dbReference type="InterPro" id="IPR003034">
    <property type="entry name" value="SAP_dom"/>
</dbReference>
<dbReference type="PROSITE" id="PS50800">
    <property type="entry name" value="SAP"/>
    <property type="match status" value="1"/>
</dbReference>
<dbReference type="Gene3D" id="3.30.420.10">
    <property type="entry name" value="Ribonuclease H-like superfamily/Ribonuclease H"/>
    <property type="match status" value="1"/>
</dbReference>
<feature type="domain" description="SAP" evidence="8">
    <location>
        <begin position="9"/>
        <end position="43"/>
    </location>
</feature>
<gene>
    <name evidence="9" type="ORF">EHS25_007729</name>
</gene>
<evidence type="ECO:0000256" key="4">
    <source>
        <dbReference type="ARBA" id="ARBA00022801"/>
    </source>
</evidence>
<dbReference type="InterPro" id="IPR036361">
    <property type="entry name" value="SAP_dom_sf"/>
</dbReference>
<dbReference type="STRING" id="1890683.A0A427YQJ9"/>
<dbReference type="InterPro" id="IPR047201">
    <property type="entry name" value="ERI-1_3'hExo-like"/>
</dbReference>
<accession>A0A427YQJ9</accession>
<comment type="subcellular location">
    <subcellularLocation>
        <location evidence="1">Cytoplasm</location>
    </subcellularLocation>
</comment>
<feature type="region of interest" description="Disordered" evidence="7">
    <location>
        <begin position="378"/>
        <end position="454"/>
    </location>
</feature>
<evidence type="ECO:0000256" key="5">
    <source>
        <dbReference type="ARBA" id="ARBA00022839"/>
    </source>
</evidence>
<dbReference type="InterPro" id="IPR036397">
    <property type="entry name" value="RNaseH_sf"/>
</dbReference>
<evidence type="ECO:0000256" key="6">
    <source>
        <dbReference type="ARBA" id="ARBA00023158"/>
    </source>
</evidence>
<evidence type="ECO:0000256" key="2">
    <source>
        <dbReference type="ARBA" id="ARBA00022490"/>
    </source>
</evidence>
<dbReference type="EMBL" id="RSCD01000004">
    <property type="protein sequence ID" value="RSH93373.1"/>
    <property type="molecule type" value="Genomic_DNA"/>
</dbReference>
<dbReference type="PANTHER" id="PTHR23044:SF61">
    <property type="entry name" value="3'-5' EXORIBONUCLEASE 1-RELATED"/>
    <property type="match status" value="1"/>
</dbReference>
<dbReference type="SUPFAM" id="SSF53098">
    <property type="entry name" value="Ribonuclease H-like"/>
    <property type="match status" value="1"/>
</dbReference>
<dbReference type="InterPro" id="IPR051274">
    <property type="entry name" value="3-5_Exoribonuclease"/>
</dbReference>
<dbReference type="Proteomes" id="UP000279259">
    <property type="component" value="Unassembled WGS sequence"/>
</dbReference>
<dbReference type="GO" id="GO:0003676">
    <property type="term" value="F:nucleic acid binding"/>
    <property type="evidence" value="ECO:0007669"/>
    <property type="project" value="InterPro"/>
</dbReference>
<sequence>MIADMPKPSKKATVDELRGGLAKLGLDTKGKKETLWRRLLTAFHRAKSTPSPETEAGAASQVEKTQEVHGPTRKKWGKQPYRSFLCFDVEATCSGGKDFHYPNEIIEFPVVLLQWVEADDDDVDTTSPSSSTSDTASTSSSRKRLKRVDTFHSYVRPTWRPELGEFCTNLTGITQDMVDSAPTFPEMLVQLEKWLDGHGLRDDDYLIDALWVTDGPWDLRDFIPKQLHISPLSPPRYPRYFLGPYLNIKQAVQTVLSEEYRRAEYARTHPDNPPNQRALSRIGTGRYLSRAEREGGKGPRFYGTIPQMLEMLQLGEFEGRRHSGLDDAGNVARILIALAEKDVLIEPNGRLHHHKNARKWPWMAERGVVVWEEWMRGVGPAGDKDGKEGEGSQDKDKAGEEKEGEGVAVVEERIEGEEVVGTLRENGEGTSSSGTRRAETGMRVGTGTGTRMGT</sequence>
<dbReference type="GO" id="GO:0031047">
    <property type="term" value="P:regulatory ncRNA-mediated gene silencing"/>
    <property type="evidence" value="ECO:0007669"/>
    <property type="project" value="UniProtKB-KW"/>
</dbReference>
<dbReference type="GO" id="GO:0000175">
    <property type="term" value="F:3'-5'-RNA exonuclease activity"/>
    <property type="evidence" value="ECO:0007669"/>
    <property type="project" value="InterPro"/>
</dbReference>
<dbReference type="AlphaFoldDB" id="A0A427YQJ9"/>
<name>A0A427YQJ9_9TREE</name>
<dbReference type="SMART" id="SM00479">
    <property type="entry name" value="EXOIII"/>
    <property type="match status" value="1"/>
</dbReference>
<dbReference type="PANTHER" id="PTHR23044">
    <property type="entry name" value="3'-5' EXONUCLEASE ERI1-RELATED"/>
    <property type="match status" value="1"/>
</dbReference>
<dbReference type="SMART" id="SM00513">
    <property type="entry name" value="SAP"/>
    <property type="match status" value="1"/>
</dbReference>
<keyword evidence="10" id="KW-1185">Reference proteome</keyword>
<feature type="compositionally biased region" description="Low complexity" evidence="7">
    <location>
        <begin position="125"/>
        <end position="140"/>
    </location>
</feature>
<feature type="region of interest" description="Disordered" evidence="7">
    <location>
        <begin position="122"/>
        <end position="142"/>
    </location>
</feature>
<evidence type="ECO:0000313" key="9">
    <source>
        <dbReference type="EMBL" id="RSH93373.1"/>
    </source>
</evidence>
<evidence type="ECO:0000313" key="10">
    <source>
        <dbReference type="Proteomes" id="UP000279259"/>
    </source>
</evidence>
<dbReference type="SUPFAM" id="SSF68906">
    <property type="entry name" value="SAP domain"/>
    <property type="match status" value="1"/>
</dbReference>
<organism evidence="9 10">
    <name type="scientific">Saitozyma podzolica</name>
    <dbReference type="NCBI Taxonomy" id="1890683"/>
    <lineage>
        <taxon>Eukaryota</taxon>
        <taxon>Fungi</taxon>
        <taxon>Dikarya</taxon>
        <taxon>Basidiomycota</taxon>
        <taxon>Agaricomycotina</taxon>
        <taxon>Tremellomycetes</taxon>
        <taxon>Tremellales</taxon>
        <taxon>Trimorphomycetaceae</taxon>
        <taxon>Saitozyma</taxon>
    </lineage>
</organism>
<proteinExistence type="predicted"/>
<evidence type="ECO:0000256" key="3">
    <source>
        <dbReference type="ARBA" id="ARBA00022722"/>
    </source>
</evidence>
<keyword evidence="4" id="KW-0378">Hydrolase</keyword>
<dbReference type="OrthoDB" id="448399at2759"/>
<evidence type="ECO:0000256" key="7">
    <source>
        <dbReference type="SAM" id="MobiDB-lite"/>
    </source>
</evidence>
<dbReference type="Gene3D" id="1.10.720.30">
    <property type="entry name" value="SAP domain"/>
    <property type="match status" value="1"/>
</dbReference>
<evidence type="ECO:0000259" key="8">
    <source>
        <dbReference type="PROSITE" id="PS50800"/>
    </source>
</evidence>
<feature type="compositionally biased region" description="Basic and acidic residues" evidence="7">
    <location>
        <begin position="382"/>
        <end position="413"/>
    </location>
</feature>
<dbReference type="InterPro" id="IPR012337">
    <property type="entry name" value="RNaseH-like_sf"/>
</dbReference>
<dbReference type="Pfam" id="PF00929">
    <property type="entry name" value="RNase_T"/>
    <property type="match status" value="1"/>
</dbReference>
<evidence type="ECO:0000256" key="1">
    <source>
        <dbReference type="ARBA" id="ARBA00004496"/>
    </source>
</evidence>